<evidence type="ECO:0000256" key="5">
    <source>
        <dbReference type="SAM" id="MobiDB-lite"/>
    </source>
</evidence>
<dbReference type="PANTHER" id="PTHR33572:SF3">
    <property type="entry name" value="VELVET COMPLEX SUBUNIT B"/>
    <property type="match status" value="1"/>
</dbReference>
<dbReference type="AlphaFoldDB" id="A0AAD5T1Q7"/>
<dbReference type="Gene3D" id="2.60.40.3960">
    <property type="entry name" value="Velvet domain"/>
    <property type="match status" value="1"/>
</dbReference>
<dbReference type="EMBL" id="JADGJH010000646">
    <property type="protein sequence ID" value="KAJ3124857.1"/>
    <property type="molecule type" value="Genomic_DNA"/>
</dbReference>
<keyword evidence="4" id="KW-0539">Nucleus</keyword>
<evidence type="ECO:0000256" key="3">
    <source>
        <dbReference type="ARBA" id="ARBA00023163"/>
    </source>
</evidence>
<gene>
    <name evidence="7" type="ORF">HK100_011085</name>
</gene>
<keyword evidence="3" id="KW-0804">Transcription</keyword>
<dbReference type="InterPro" id="IPR037525">
    <property type="entry name" value="Velvet_dom"/>
</dbReference>
<name>A0AAD5T1Q7_9FUNG</name>
<evidence type="ECO:0000256" key="2">
    <source>
        <dbReference type="ARBA" id="ARBA00023015"/>
    </source>
</evidence>
<organism evidence="7 8">
    <name type="scientific">Physocladia obscura</name>
    <dbReference type="NCBI Taxonomy" id="109957"/>
    <lineage>
        <taxon>Eukaryota</taxon>
        <taxon>Fungi</taxon>
        <taxon>Fungi incertae sedis</taxon>
        <taxon>Chytridiomycota</taxon>
        <taxon>Chytridiomycota incertae sedis</taxon>
        <taxon>Chytridiomycetes</taxon>
        <taxon>Chytridiales</taxon>
        <taxon>Chytriomycetaceae</taxon>
        <taxon>Physocladia</taxon>
    </lineage>
</organism>
<evidence type="ECO:0000256" key="1">
    <source>
        <dbReference type="ARBA" id="ARBA00004123"/>
    </source>
</evidence>
<dbReference type="GO" id="GO:0005634">
    <property type="term" value="C:nucleus"/>
    <property type="evidence" value="ECO:0007669"/>
    <property type="project" value="UniProtKB-SubCell"/>
</dbReference>
<dbReference type="PROSITE" id="PS51821">
    <property type="entry name" value="VELVET"/>
    <property type="match status" value="1"/>
</dbReference>
<evidence type="ECO:0000313" key="8">
    <source>
        <dbReference type="Proteomes" id="UP001211907"/>
    </source>
</evidence>
<dbReference type="PANTHER" id="PTHR33572">
    <property type="entry name" value="SPORE DEVELOPMENT REGULATOR VOSA"/>
    <property type="match status" value="1"/>
</dbReference>
<dbReference type="InterPro" id="IPR021740">
    <property type="entry name" value="Velvet"/>
</dbReference>
<evidence type="ECO:0000259" key="6">
    <source>
        <dbReference type="PROSITE" id="PS51821"/>
    </source>
</evidence>
<proteinExistence type="predicted"/>
<dbReference type="Proteomes" id="UP001211907">
    <property type="component" value="Unassembled WGS sequence"/>
</dbReference>
<keyword evidence="8" id="KW-1185">Reference proteome</keyword>
<keyword evidence="2" id="KW-0805">Transcription regulation</keyword>
<sequence>MPVVIPPIRMEVIQQPVQARVCGFTPKDRRPINPCPIDGRKDMSISDRCEQPLIYVPQPPSDHANQKHFSESSYGNSSITNNNNSSSSMNSNNSTNINENYFQRNHSDQQQNSEENSTWTVSITDGYTRSFNLIGTLTSEAMLLSNPQNEDGLYFVFYDLAVRKTGVFKLKFDMYRLHDR</sequence>
<dbReference type="Pfam" id="PF11754">
    <property type="entry name" value="Velvet"/>
    <property type="match status" value="1"/>
</dbReference>
<feature type="domain" description="Velvet" evidence="6">
    <location>
        <begin position="1"/>
        <end position="180"/>
    </location>
</feature>
<feature type="region of interest" description="Disordered" evidence="5">
    <location>
        <begin position="56"/>
        <end position="99"/>
    </location>
</feature>
<feature type="compositionally biased region" description="Low complexity" evidence="5">
    <location>
        <begin position="72"/>
        <end position="98"/>
    </location>
</feature>
<accession>A0AAD5T1Q7</accession>
<comment type="caution">
    <text evidence="7">The sequence shown here is derived from an EMBL/GenBank/DDBJ whole genome shotgun (WGS) entry which is preliminary data.</text>
</comment>
<reference evidence="7" key="1">
    <citation type="submission" date="2020-05" db="EMBL/GenBank/DDBJ databases">
        <title>Phylogenomic resolution of chytrid fungi.</title>
        <authorList>
            <person name="Stajich J.E."/>
            <person name="Amses K."/>
            <person name="Simmons R."/>
            <person name="Seto K."/>
            <person name="Myers J."/>
            <person name="Bonds A."/>
            <person name="Quandt C.A."/>
            <person name="Barry K."/>
            <person name="Liu P."/>
            <person name="Grigoriev I."/>
            <person name="Longcore J.E."/>
            <person name="James T.Y."/>
        </authorList>
    </citation>
    <scope>NUCLEOTIDE SEQUENCE</scope>
    <source>
        <strain evidence="7">JEL0513</strain>
    </source>
</reference>
<comment type="subcellular location">
    <subcellularLocation>
        <location evidence="1">Nucleus</location>
    </subcellularLocation>
</comment>
<evidence type="ECO:0000313" key="7">
    <source>
        <dbReference type="EMBL" id="KAJ3124857.1"/>
    </source>
</evidence>
<protein>
    <recommendedName>
        <fullName evidence="6">Velvet domain-containing protein</fullName>
    </recommendedName>
</protein>
<evidence type="ECO:0000256" key="4">
    <source>
        <dbReference type="ARBA" id="ARBA00023242"/>
    </source>
</evidence>
<dbReference type="InterPro" id="IPR038491">
    <property type="entry name" value="Velvet_dom_sf"/>
</dbReference>